<gene>
    <name evidence="1" type="ORF">SAMN05443244_0305</name>
</gene>
<protein>
    <submittedName>
        <fullName evidence="1">Uncharacterized protein</fullName>
    </submittedName>
</protein>
<sequence>MHRVHMRFLRQSEDWLIRFTDLTGKEQLRDLTFRDPDKIEHMVERAGGLRDLAGKQALEMGIRTGVGGIELKLNEEQYRKLKR</sequence>
<dbReference type="EMBL" id="FNSD01000001">
    <property type="protein sequence ID" value="SEB40382.1"/>
    <property type="molecule type" value="Genomic_DNA"/>
</dbReference>
<accession>A0A1H4J4A9</accession>
<evidence type="ECO:0000313" key="2">
    <source>
        <dbReference type="Proteomes" id="UP000182409"/>
    </source>
</evidence>
<organism evidence="1 2">
    <name type="scientific">Terriglobus roseus</name>
    <dbReference type="NCBI Taxonomy" id="392734"/>
    <lineage>
        <taxon>Bacteria</taxon>
        <taxon>Pseudomonadati</taxon>
        <taxon>Acidobacteriota</taxon>
        <taxon>Terriglobia</taxon>
        <taxon>Terriglobales</taxon>
        <taxon>Acidobacteriaceae</taxon>
        <taxon>Terriglobus</taxon>
    </lineage>
</organism>
<dbReference type="AlphaFoldDB" id="A0A1H4J4A9"/>
<dbReference type="RefSeq" id="WP_083350250.1">
    <property type="nucleotide sequence ID" value="NZ_FNSD01000001.1"/>
</dbReference>
<dbReference type="Proteomes" id="UP000182409">
    <property type="component" value="Unassembled WGS sequence"/>
</dbReference>
<evidence type="ECO:0000313" key="1">
    <source>
        <dbReference type="EMBL" id="SEB40382.1"/>
    </source>
</evidence>
<name>A0A1H4J4A9_9BACT</name>
<reference evidence="1 2" key="1">
    <citation type="submission" date="2016-10" db="EMBL/GenBank/DDBJ databases">
        <authorList>
            <person name="de Groot N.N."/>
        </authorList>
    </citation>
    <scope>NUCLEOTIDE SEQUENCE [LARGE SCALE GENOMIC DNA]</scope>
    <source>
        <strain evidence="1 2">AB35.6</strain>
    </source>
</reference>
<proteinExistence type="predicted"/>